<name>A0A372JNI2_9ACTN</name>
<dbReference type="InterPro" id="IPR023203">
    <property type="entry name" value="TTHA0068_sf"/>
</dbReference>
<protein>
    <submittedName>
        <fullName evidence="2">DUF309 domain-containing protein</fullName>
    </submittedName>
</protein>
<dbReference type="Proteomes" id="UP000261811">
    <property type="component" value="Unassembled WGS sequence"/>
</dbReference>
<proteinExistence type="predicted"/>
<dbReference type="Pfam" id="PF03745">
    <property type="entry name" value="DUF309"/>
    <property type="match status" value="1"/>
</dbReference>
<dbReference type="PANTHER" id="PTHR34796">
    <property type="entry name" value="EXPRESSED PROTEIN"/>
    <property type="match status" value="1"/>
</dbReference>
<accession>A0A372JNI2</accession>
<dbReference type="AlphaFoldDB" id="A0A372JNI2"/>
<evidence type="ECO:0000313" key="3">
    <source>
        <dbReference type="Proteomes" id="UP000261811"/>
    </source>
</evidence>
<dbReference type="SUPFAM" id="SSF140663">
    <property type="entry name" value="TTHA0068-like"/>
    <property type="match status" value="1"/>
</dbReference>
<evidence type="ECO:0000313" key="2">
    <source>
        <dbReference type="EMBL" id="RFU41582.1"/>
    </source>
</evidence>
<dbReference type="PANTHER" id="PTHR34796:SF1">
    <property type="entry name" value="EXPRESSED PROTEIN"/>
    <property type="match status" value="1"/>
</dbReference>
<feature type="region of interest" description="Disordered" evidence="1">
    <location>
        <begin position="1"/>
        <end position="62"/>
    </location>
</feature>
<evidence type="ECO:0000256" key="1">
    <source>
        <dbReference type="SAM" id="MobiDB-lite"/>
    </source>
</evidence>
<comment type="caution">
    <text evidence="2">The sequence shown here is derived from an EMBL/GenBank/DDBJ whole genome shotgun (WGS) entry which is preliminary data.</text>
</comment>
<sequence length="169" mass="18648">MTEPTPRGQDSNSARAQDPNPDRDRDDRGRARNARPRDAYGRPLPHGASGIPTTPDDLDLPPDEALAEAQRLLDSDRPFHAHEVLEAVWKASPENERELWRGLAQVAVGITHLRRGNPRGAQALLSRAADRLDEYANGTHGIDLARLTADVRSLAEALPLDAPVRLRLR</sequence>
<gene>
    <name evidence="2" type="ORF">DZF91_11020</name>
</gene>
<dbReference type="OrthoDB" id="160968at2"/>
<keyword evidence="3" id="KW-1185">Reference proteome</keyword>
<dbReference type="InterPro" id="IPR005500">
    <property type="entry name" value="DUF309"/>
</dbReference>
<feature type="compositionally biased region" description="Basic and acidic residues" evidence="1">
    <location>
        <begin position="20"/>
        <end position="40"/>
    </location>
</feature>
<dbReference type="Gene3D" id="1.10.3450.10">
    <property type="entry name" value="TTHA0068-like"/>
    <property type="match status" value="1"/>
</dbReference>
<dbReference type="EMBL" id="QURH01000200">
    <property type="protein sequence ID" value="RFU41582.1"/>
    <property type="molecule type" value="Genomic_DNA"/>
</dbReference>
<organism evidence="2 3">
    <name type="scientific">Actinomadura logoneensis</name>
    <dbReference type="NCBI Taxonomy" id="2293572"/>
    <lineage>
        <taxon>Bacteria</taxon>
        <taxon>Bacillati</taxon>
        <taxon>Actinomycetota</taxon>
        <taxon>Actinomycetes</taxon>
        <taxon>Streptosporangiales</taxon>
        <taxon>Thermomonosporaceae</taxon>
        <taxon>Actinomadura</taxon>
    </lineage>
</organism>
<reference evidence="2 3" key="1">
    <citation type="submission" date="2018-08" db="EMBL/GenBank/DDBJ databases">
        <title>Actinomadura jelena sp. nov., a novel Actinomycete isolated from soil in Chad.</title>
        <authorList>
            <person name="Shi L."/>
        </authorList>
    </citation>
    <scope>NUCLEOTIDE SEQUENCE [LARGE SCALE GENOMIC DNA]</scope>
    <source>
        <strain evidence="2 3">NEAU-G17</strain>
    </source>
</reference>